<evidence type="ECO:0000256" key="6">
    <source>
        <dbReference type="ARBA" id="ARBA00022692"/>
    </source>
</evidence>
<feature type="transmembrane region" description="Helical" evidence="10">
    <location>
        <begin position="137"/>
        <end position="157"/>
    </location>
</feature>
<evidence type="ECO:0000256" key="5">
    <source>
        <dbReference type="ARBA" id="ARBA00022605"/>
    </source>
</evidence>
<evidence type="ECO:0000256" key="7">
    <source>
        <dbReference type="ARBA" id="ARBA00022989"/>
    </source>
</evidence>
<evidence type="ECO:0000256" key="10">
    <source>
        <dbReference type="SAM" id="Phobius"/>
    </source>
</evidence>
<evidence type="ECO:0000313" key="11">
    <source>
        <dbReference type="EMBL" id="TQL98475.1"/>
    </source>
</evidence>
<dbReference type="PANTHER" id="PTHR37468:SF1">
    <property type="entry name" value="SULFATE TRANSPORTER CYSZ"/>
    <property type="match status" value="1"/>
</dbReference>
<evidence type="ECO:0000313" key="12">
    <source>
        <dbReference type="Proteomes" id="UP000316096"/>
    </source>
</evidence>
<dbReference type="GO" id="GO:0009675">
    <property type="term" value="F:high-affinity sulfate:proton symporter activity"/>
    <property type="evidence" value="ECO:0007669"/>
    <property type="project" value="TreeGrafter"/>
</dbReference>
<gene>
    <name evidence="11" type="ORF">FB559_4101</name>
</gene>
<name>A0A543CMY8_9ACTN</name>
<keyword evidence="9 10" id="KW-0472">Membrane</keyword>
<keyword evidence="8" id="KW-0764">Sulfate transport</keyword>
<feature type="transmembrane region" description="Helical" evidence="10">
    <location>
        <begin position="163"/>
        <end position="184"/>
    </location>
</feature>
<comment type="subcellular location">
    <subcellularLocation>
        <location evidence="1">Membrane</location>
        <topology evidence="1">Multi-pass membrane protein</topology>
    </subcellularLocation>
</comment>
<keyword evidence="12" id="KW-1185">Reference proteome</keyword>
<keyword evidence="7 10" id="KW-1133">Transmembrane helix</keyword>
<keyword evidence="4" id="KW-0997">Cell inner membrane</keyword>
<evidence type="ECO:0000256" key="1">
    <source>
        <dbReference type="ARBA" id="ARBA00004141"/>
    </source>
</evidence>
<dbReference type="Proteomes" id="UP000316096">
    <property type="component" value="Unassembled WGS sequence"/>
</dbReference>
<evidence type="ECO:0000256" key="9">
    <source>
        <dbReference type="ARBA" id="ARBA00023136"/>
    </source>
</evidence>
<evidence type="ECO:0000256" key="3">
    <source>
        <dbReference type="ARBA" id="ARBA00022475"/>
    </source>
</evidence>
<keyword evidence="3" id="KW-1003">Cell membrane</keyword>
<dbReference type="GO" id="GO:0000103">
    <property type="term" value="P:sulfate assimilation"/>
    <property type="evidence" value="ECO:0007669"/>
    <property type="project" value="TreeGrafter"/>
</dbReference>
<keyword evidence="5" id="KW-0028">Amino-acid biosynthesis</keyword>
<reference evidence="11 12" key="1">
    <citation type="submission" date="2019-06" db="EMBL/GenBank/DDBJ databases">
        <title>Sequencing the genomes of 1000 actinobacteria strains.</title>
        <authorList>
            <person name="Klenk H.-P."/>
        </authorList>
    </citation>
    <scope>NUCLEOTIDE SEQUENCE [LARGE SCALE GENOMIC DNA]</scope>
    <source>
        <strain evidence="11 12">DSM 102200</strain>
    </source>
</reference>
<dbReference type="AlphaFoldDB" id="A0A543CMY8"/>
<keyword evidence="6 10" id="KW-0812">Transmembrane</keyword>
<feature type="transmembrane region" description="Helical" evidence="10">
    <location>
        <begin position="205"/>
        <end position="228"/>
    </location>
</feature>
<comment type="caution">
    <text evidence="11">The sequence shown here is derived from an EMBL/GenBank/DDBJ whole genome shotgun (WGS) entry which is preliminary data.</text>
</comment>
<evidence type="ECO:0000256" key="8">
    <source>
        <dbReference type="ARBA" id="ARBA00023032"/>
    </source>
</evidence>
<proteinExistence type="predicted"/>
<dbReference type="GO" id="GO:0019344">
    <property type="term" value="P:cysteine biosynthetic process"/>
    <property type="evidence" value="ECO:0007669"/>
    <property type="project" value="TreeGrafter"/>
</dbReference>
<feature type="transmembrane region" description="Helical" evidence="10">
    <location>
        <begin position="25"/>
        <end position="50"/>
    </location>
</feature>
<keyword evidence="2" id="KW-0813">Transport</keyword>
<evidence type="ECO:0000256" key="2">
    <source>
        <dbReference type="ARBA" id="ARBA00022448"/>
    </source>
</evidence>
<dbReference type="RefSeq" id="WP_246121771.1">
    <property type="nucleotide sequence ID" value="NZ_VFOZ01000001.1"/>
</dbReference>
<organism evidence="11 12">
    <name type="scientific">Actinoallomurus bryophytorum</name>
    <dbReference type="NCBI Taxonomy" id="1490222"/>
    <lineage>
        <taxon>Bacteria</taxon>
        <taxon>Bacillati</taxon>
        <taxon>Actinomycetota</taxon>
        <taxon>Actinomycetes</taxon>
        <taxon>Streptosporangiales</taxon>
        <taxon>Thermomonosporaceae</taxon>
        <taxon>Actinoallomurus</taxon>
    </lineage>
</organism>
<sequence>MKNFIAGVRYFTRGLGWAARRPGQWLFGLIPALIVLVVYIVGLTFLGVYLTDLVKAASPFADHWSAGPRDTVRVLMAILLFGAAIMISIVTFTGVTLLVGEPFYESISGRVEESAGGLPPEADLSLWRQLMYGLGDAVIVGLITGLFAVVFFALGFLPVVGQTVVPVVAACVSGYFLTLELTSIPLERRGLRRRDRFALLRRNRALAVGFGASVFVVFLIPLGALIAMPGAVAGGTLLARERLADQGVSARQGLSSADVG</sequence>
<dbReference type="EMBL" id="VFOZ01000001">
    <property type="protein sequence ID" value="TQL98475.1"/>
    <property type="molecule type" value="Genomic_DNA"/>
</dbReference>
<dbReference type="PANTHER" id="PTHR37468">
    <property type="entry name" value="SULFATE TRANSPORTER CYSZ"/>
    <property type="match status" value="1"/>
</dbReference>
<dbReference type="InterPro" id="IPR050480">
    <property type="entry name" value="CysZ-like"/>
</dbReference>
<dbReference type="InterPro" id="IPR059112">
    <property type="entry name" value="CysZ/EI24"/>
</dbReference>
<protein>
    <submittedName>
        <fullName evidence="11">CysZ protein</fullName>
    </submittedName>
</protein>
<accession>A0A543CMY8</accession>
<dbReference type="GO" id="GO:0005886">
    <property type="term" value="C:plasma membrane"/>
    <property type="evidence" value="ECO:0007669"/>
    <property type="project" value="TreeGrafter"/>
</dbReference>
<feature type="transmembrane region" description="Helical" evidence="10">
    <location>
        <begin position="74"/>
        <end position="100"/>
    </location>
</feature>
<dbReference type="Pfam" id="PF07264">
    <property type="entry name" value="EI24"/>
    <property type="match status" value="1"/>
</dbReference>
<evidence type="ECO:0000256" key="4">
    <source>
        <dbReference type="ARBA" id="ARBA00022519"/>
    </source>
</evidence>